<evidence type="ECO:0000256" key="1">
    <source>
        <dbReference type="SAM" id="Phobius"/>
    </source>
</evidence>
<proteinExistence type="predicted"/>
<feature type="transmembrane region" description="Helical" evidence="1">
    <location>
        <begin position="92"/>
        <end position="109"/>
    </location>
</feature>
<feature type="transmembrane region" description="Helical" evidence="1">
    <location>
        <begin position="12"/>
        <end position="35"/>
    </location>
</feature>
<dbReference type="EMBL" id="CADCTR010001574">
    <property type="protein sequence ID" value="CAA9301929.1"/>
    <property type="molecule type" value="Genomic_DNA"/>
</dbReference>
<accession>A0A6J4KC82</accession>
<reference evidence="2" key="1">
    <citation type="submission" date="2020-02" db="EMBL/GenBank/DDBJ databases">
        <authorList>
            <person name="Meier V. D."/>
        </authorList>
    </citation>
    <scope>NUCLEOTIDE SEQUENCE</scope>
    <source>
        <strain evidence="2">AVDCRST_MAG93</strain>
    </source>
</reference>
<keyword evidence="1" id="KW-0472">Membrane</keyword>
<keyword evidence="1" id="KW-0812">Transmembrane</keyword>
<organism evidence="2">
    <name type="scientific">uncultured Chloroflexia bacterium</name>
    <dbReference type="NCBI Taxonomy" id="1672391"/>
    <lineage>
        <taxon>Bacteria</taxon>
        <taxon>Bacillati</taxon>
        <taxon>Chloroflexota</taxon>
        <taxon>Chloroflexia</taxon>
        <taxon>environmental samples</taxon>
    </lineage>
</organism>
<feature type="transmembrane region" description="Helical" evidence="1">
    <location>
        <begin position="69"/>
        <end position="86"/>
    </location>
</feature>
<gene>
    <name evidence="2" type="ORF">AVDCRST_MAG93-4666</name>
</gene>
<keyword evidence="1" id="KW-1133">Transmembrane helix</keyword>
<name>A0A6J4KC82_9CHLR</name>
<sequence length="123" mass="12622">RQAPSYGKIGKAGFVAALVGVGLMLVTTVISIAAAGRPIGVAEALFGIALLVALVGFVLFGAATLQAKVLPRWGGVALIIALPVSLTLGDYGGNALFGLMWLALGYVLWSQRSLTVEQPSRVS</sequence>
<feature type="transmembrane region" description="Helical" evidence="1">
    <location>
        <begin position="41"/>
        <end position="62"/>
    </location>
</feature>
<feature type="non-terminal residue" evidence="2">
    <location>
        <position position="1"/>
    </location>
</feature>
<dbReference type="AlphaFoldDB" id="A0A6J4KC82"/>
<evidence type="ECO:0000313" key="2">
    <source>
        <dbReference type="EMBL" id="CAA9301929.1"/>
    </source>
</evidence>
<protein>
    <submittedName>
        <fullName evidence="2">Uncharacterized protein</fullName>
    </submittedName>
</protein>